<name>A0A507CW64_9FUNG</name>
<evidence type="ECO:0000256" key="1">
    <source>
        <dbReference type="ARBA" id="ARBA00004123"/>
    </source>
</evidence>
<dbReference type="NCBIfam" id="TIGR00310">
    <property type="entry name" value="ZPR1_znf"/>
    <property type="match status" value="2"/>
</dbReference>
<reference evidence="11 12" key="1">
    <citation type="journal article" date="2019" name="Sci. Rep.">
        <title>Comparative genomics of chytrid fungi reveal insights into the obligate biotrophic and pathogenic lifestyle of Synchytrium endobioticum.</title>
        <authorList>
            <person name="van de Vossenberg B.T.L.H."/>
            <person name="Warris S."/>
            <person name="Nguyen H.D.T."/>
            <person name="van Gent-Pelzer M.P.E."/>
            <person name="Joly D.L."/>
            <person name="van de Geest H.C."/>
            <person name="Bonants P.J.M."/>
            <person name="Smith D.S."/>
            <person name="Levesque C.A."/>
            <person name="van der Lee T.A.J."/>
        </authorList>
    </citation>
    <scope>NUCLEOTIDE SEQUENCE [LARGE SCALE GENOMIC DNA]</scope>
    <source>
        <strain evidence="11 12">MB42</strain>
    </source>
</reference>
<feature type="region of interest" description="Disordered" evidence="9">
    <location>
        <begin position="520"/>
        <end position="586"/>
    </location>
</feature>
<evidence type="ECO:0000256" key="6">
    <source>
        <dbReference type="ARBA" id="ARBA00022833"/>
    </source>
</evidence>
<evidence type="ECO:0000259" key="10">
    <source>
        <dbReference type="SMART" id="SM00709"/>
    </source>
</evidence>
<dbReference type="Pfam" id="PF22794">
    <property type="entry name" value="jr-ZPR1"/>
    <property type="match status" value="2"/>
</dbReference>
<comment type="similarity">
    <text evidence="2">Belongs to the ZPR1 family.</text>
</comment>
<dbReference type="PANTHER" id="PTHR10876:SF0">
    <property type="entry name" value="ZINC FINGER PROTEIN ZPR1"/>
    <property type="match status" value="1"/>
</dbReference>
<sequence>MASGSPISTDPIFTTLDADTTEAPTEIESYCVNCEENGITRILFTKIPHFREIVVMAFECPHCAFRSSEVQSAGMIQEHGERLTCRIESEEDLNRQVVKSETAIVRIEEADFEIPASTQRGVLTTVEGMVSRAIEGLETNQPLRKVNDEILYNQIETVLSTLRAYQNGDTPFTFTLDDPAGNSYIESLTAPHPDPTIRIIRYTRTPEQNEAIGLPPVDQPAHEITDGAKMHQVDDAVPEVMIFKGLCSRCHAPCDTNMSVIDIPHFKEVVIMSTNCGSCGYKSNEVKGGSGIPPKGRRITLRVRDIDDLSRDLLKSETCGISIPEVELELGSGTLGGRFTTVEGLLTQIYEELQERTPFLQGDSVDENRRGVFASFLHKLKRVLAMEVQWTLVLDDPLGNSYLQNPYAPDPDPNMTSEDYERSWEQNEFLGLNDMVLENYGEQDQAEKQNEGVARNKDSTQIAKKYWEKDTILVIPNQTVILPRQIEQGFVTTMANFRISMVALCLALLMASVRTERPRKAIKYDRDQSPAPPSRDEIPDPGPPAAHDEWEDIPSPLAGHDDISDEWEENSEPDDGIPGPGSYAGMGRQILHNQAASFLTYLSHHVTKLEAAMDAAKAYFLGADPNEPGSDPEERINANFVHHFQPVQPIDVLVNPPVTYVFPSIGSGSAPINRVDYGGSNEPGATPQFQLRAPDD</sequence>
<dbReference type="GO" id="GO:0008270">
    <property type="term" value="F:zinc ion binding"/>
    <property type="evidence" value="ECO:0007669"/>
    <property type="project" value="UniProtKB-KW"/>
</dbReference>
<evidence type="ECO:0000256" key="3">
    <source>
        <dbReference type="ARBA" id="ARBA00022723"/>
    </source>
</evidence>
<dbReference type="Proteomes" id="UP000317494">
    <property type="component" value="Unassembled WGS sequence"/>
</dbReference>
<evidence type="ECO:0000313" key="12">
    <source>
        <dbReference type="Proteomes" id="UP000317494"/>
    </source>
</evidence>
<keyword evidence="6" id="KW-0862">Zinc</keyword>
<gene>
    <name evidence="11" type="ORF">SeMB42_g04714</name>
</gene>
<proteinExistence type="inferred from homology"/>
<evidence type="ECO:0000313" key="11">
    <source>
        <dbReference type="EMBL" id="TPX43447.1"/>
    </source>
</evidence>
<dbReference type="PANTHER" id="PTHR10876">
    <property type="entry name" value="ZINC FINGER PROTEIN ZPR1"/>
    <property type="match status" value="1"/>
</dbReference>
<feature type="compositionally biased region" description="Acidic residues" evidence="9">
    <location>
        <begin position="563"/>
        <end position="575"/>
    </location>
</feature>
<dbReference type="STRING" id="286115.A0A507CW64"/>
<dbReference type="Gene3D" id="2.20.25.420">
    <property type="entry name" value="ZPR1, zinc finger domain"/>
    <property type="match status" value="2"/>
</dbReference>
<dbReference type="VEuPathDB" id="FungiDB:SeMB42_g04714"/>
<dbReference type="Gene3D" id="2.60.120.1040">
    <property type="entry name" value="ZPR1, A/B domain"/>
    <property type="match status" value="2"/>
</dbReference>
<dbReference type="FunFam" id="2.20.25.420:FF:000002">
    <property type="entry name" value="Zinc finger protein ZPR1"/>
    <property type="match status" value="1"/>
</dbReference>
<dbReference type="AlphaFoldDB" id="A0A507CW64"/>
<organism evidence="11 12">
    <name type="scientific">Synchytrium endobioticum</name>
    <dbReference type="NCBI Taxonomy" id="286115"/>
    <lineage>
        <taxon>Eukaryota</taxon>
        <taxon>Fungi</taxon>
        <taxon>Fungi incertae sedis</taxon>
        <taxon>Chytridiomycota</taxon>
        <taxon>Chytridiomycota incertae sedis</taxon>
        <taxon>Chytridiomycetes</taxon>
        <taxon>Synchytriales</taxon>
        <taxon>Synchytriaceae</taxon>
        <taxon>Synchytrium</taxon>
    </lineage>
</organism>
<dbReference type="FunFam" id="2.60.120.1040:FF:000001">
    <property type="entry name" value="Zinc finger protein ZPR1"/>
    <property type="match status" value="1"/>
</dbReference>
<keyword evidence="7" id="KW-0539">Nucleus</keyword>
<comment type="subcellular location">
    <subcellularLocation>
        <location evidence="1">Nucleus</location>
    </subcellularLocation>
</comment>
<protein>
    <recommendedName>
        <fullName evidence="10">Zinc finger ZPR1-type domain-containing protein</fullName>
    </recommendedName>
</protein>
<accession>A0A507CW64</accession>
<evidence type="ECO:0000256" key="2">
    <source>
        <dbReference type="ARBA" id="ARBA00008354"/>
    </source>
</evidence>
<keyword evidence="4" id="KW-0677">Repeat</keyword>
<dbReference type="InterPro" id="IPR056180">
    <property type="entry name" value="ZPR1_jr_dom"/>
</dbReference>
<keyword evidence="3" id="KW-0479">Metal-binding</keyword>
<dbReference type="EMBL" id="QEAN01000199">
    <property type="protein sequence ID" value="TPX43447.1"/>
    <property type="molecule type" value="Genomic_DNA"/>
</dbReference>
<evidence type="ECO:0000256" key="9">
    <source>
        <dbReference type="SAM" id="MobiDB-lite"/>
    </source>
</evidence>
<evidence type="ECO:0000256" key="4">
    <source>
        <dbReference type="ARBA" id="ARBA00022737"/>
    </source>
</evidence>
<feature type="region of interest" description="Disordered" evidence="9">
    <location>
        <begin position="673"/>
        <end position="696"/>
    </location>
</feature>
<dbReference type="SMART" id="SM00709">
    <property type="entry name" value="Zpr1"/>
    <property type="match status" value="2"/>
</dbReference>
<evidence type="ECO:0000256" key="8">
    <source>
        <dbReference type="ARBA" id="ARBA00054139"/>
    </source>
</evidence>
<comment type="function">
    <text evidence="8">Acts as a protein folding chaperone for elongation factor 1-alpha.</text>
</comment>
<keyword evidence="5" id="KW-0863">Zinc-finger</keyword>
<feature type="domain" description="Zinc finger ZPR1-type" evidence="10">
    <location>
        <begin position="29"/>
        <end position="187"/>
    </location>
</feature>
<evidence type="ECO:0000256" key="7">
    <source>
        <dbReference type="ARBA" id="ARBA00023242"/>
    </source>
</evidence>
<dbReference type="InterPro" id="IPR042452">
    <property type="entry name" value="ZPR1_Znf1/2"/>
</dbReference>
<feature type="compositionally biased region" description="Basic and acidic residues" evidence="9">
    <location>
        <begin position="520"/>
        <end position="538"/>
    </location>
</feature>
<dbReference type="FunFam" id="2.20.25.420:FF:000001">
    <property type="entry name" value="Zinc finger protein ZPR1"/>
    <property type="match status" value="1"/>
</dbReference>
<comment type="caution">
    <text evidence="11">The sequence shown here is derived from an EMBL/GenBank/DDBJ whole genome shotgun (WGS) entry which is preliminary data.</text>
</comment>
<dbReference type="InterPro" id="IPR004457">
    <property type="entry name" value="Znf_ZPR1"/>
</dbReference>
<feature type="domain" description="Zinc finger ZPR1-type" evidence="10">
    <location>
        <begin position="245"/>
        <end position="405"/>
    </location>
</feature>
<dbReference type="FunFam" id="2.60.120.1040:FF:000003">
    <property type="entry name" value="Zinc finger protein zpr1"/>
    <property type="match status" value="1"/>
</dbReference>
<dbReference type="GO" id="GO:0005634">
    <property type="term" value="C:nucleus"/>
    <property type="evidence" value="ECO:0007669"/>
    <property type="project" value="UniProtKB-SubCell"/>
</dbReference>
<dbReference type="InterPro" id="IPR042451">
    <property type="entry name" value="ZPR1_A/B_dom"/>
</dbReference>
<keyword evidence="12" id="KW-1185">Reference proteome</keyword>
<evidence type="ECO:0000256" key="5">
    <source>
        <dbReference type="ARBA" id="ARBA00022771"/>
    </source>
</evidence>
<dbReference type="Pfam" id="PF03367">
    <property type="entry name" value="Zn_ribbon_ZPR1"/>
    <property type="match status" value="2"/>
</dbReference>
<dbReference type="InterPro" id="IPR040141">
    <property type="entry name" value="ZPR1"/>
</dbReference>